<evidence type="ECO:0000313" key="1">
    <source>
        <dbReference type="EMBL" id="KAF2244595.1"/>
    </source>
</evidence>
<name>A0A6A6I291_9PLEO</name>
<dbReference type="AlphaFoldDB" id="A0A6A6I291"/>
<accession>A0A6A6I291</accession>
<protein>
    <submittedName>
        <fullName evidence="1">Uncharacterized protein</fullName>
    </submittedName>
</protein>
<evidence type="ECO:0000313" key="2">
    <source>
        <dbReference type="Proteomes" id="UP000800094"/>
    </source>
</evidence>
<proteinExistence type="predicted"/>
<dbReference type="Proteomes" id="UP000800094">
    <property type="component" value="Unassembled WGS sequence"/>
</dbReference>
<organism evidence="1 2">
    <name type="scientific">Trematosphaeria pertusa</name>
    <dbReference type="NCBI Taxonomy" id="390896"/>
    <lineage>
        <taxon>Eukaryota</taxon>
        <taxon>Fungi</taxon>
        <taxon>Dikarya</taxon>
        <taxon>Ascomycota</taxon>
        <taxon>Pezizomycotina</taxon>
        <taxon>Dothideomycetes</taxon>
        <taxon>Pleosporomycetidae</taxon>
        <taxon>Pleosporales</taxon>
        <taxon>Massarineae</taxon>
        <taxon>Trematosphaeriaceae</taxon>
        <taxon>Trematosphaeria</taxon>
    </lineage>
</organism>
<dbReference type="RefSeq" id="XP_033679599.1">
    <property type="nucleotide sequence ID" value="XM_033829779.1"/>
</dbReference>
<reference evidence="1" key="1">
    <citation type="journal article" date="2020" name="Stud. Mycol.">
        <title>101 Dothideomycetes genomes: a test case for predicting lifestyles and emergence of pathogens.</title>
        <authorList>
            <person name="Haridas S."/>
            <person name="Albert R."/>
            <person name="Binder M."/>
            <person name="Bloem J."/>
            <person name="Labutti K."/>
            <person name="Salamov A."/>
            <person name="Andreopoulos B."/>
            <person name="Baker S."/>
            <person name="Barry K."/>
            <person name="Bills G."/>
            <person name="Bluhm B."/>
            <person name="Cannon C."/>
            <person name="Castanera R."/>
            <person name="Culley D."/>
            <person name="Daum C."/>
            <person name="Ezra D."/>
            <person name="Gonzalez J."/>
            <person name="Henrissat B."/>
            <person name="Kuo A."/>
            <person name="Liang C."/>
            <person name="Lipzen A."/>
            <person name="Lutzoni F."/>
            <person name="Magnuson J."/>
            <person name="Mondo S."/>
            <person name="Nolan M."/>
            <person name="Ohm R."/>
            <person name="Pangilinan J."/>
            <person name="Park H.-J."/>
            <person name="Ramirez L."/>
            <person name="Alfaro M."/>
            <person name="Sun H."/>
            <person name="Tritt A."/>
            <person name="Yoshinaga Y."/>
            <person name="Zwiers L.-H."/>
            <person name="Turgeon B."/>
            <person name="Goodwin S."/>
            <person name="Spatafora J."/>
            <person name="Crous P."/>
            <person name="Grigoriev I."/>
        </authorList>
    </citation>
    <scope>NUCLEOTIDE SEQUENCE</scope>
    <source>
        <strain evidence="1">CBS 122368</strain>
    </source>
</reference>
<dbReference type="GeneID" id="54583109"/>
<sequence>MRQARKAMWLWKGLHLQLSEFRSITGYDGRAGEDWHTHKRTLASTSWKNSYKPTVEAHRRLAAFTKERKANGDWFEGEDFAGNLALFYDALLQAPNCGAEDLVRGSRGIMKSFWRGSSTEGGMRIL</sequence>
<dbReference type="OrthoDB" id="10668762at2759"/>
<dbReference type="EMBL" id="ML987202">
    <property type="protein sequence ID" value="KAF2244595.1"/>
    <property type="molecule type" value="Genomic_DNA"/>
</dbReference>
<gene>
    <name evidence="1" type="ORF">BU26DRAFT_522403</name>
</gene>
<keyword evidence="2" id="KW-1185">Reference proteome</keyword>